<accession>A0ABW9GLR1</accession>
<dbReference type="GeneID" id="97219276"/>
<reference evidence="2 3" key="1">
    <citation type="submission" date="2024-09" db="EMBL/GenBank/DDBJ databases">
        <title>Aeromonas strains Genome sequencing and assembly.</title>
        <authorList>
            <person name="Hu X."/>
            <person name="Tang B."/>
        </authorList>
    </citation>
    <scope>NUCLEOTIDE SEQUENCE [LARGE SCALE GENOMIC DNA]</scope>
    <source>
        <strain evidence="2 3">NB23SCDHY001</strain>
    </source>
</reference>
<dbReference type="RefSeq" id="WP_408788220.1">
    <property type="nucleotide sequence ID" value="NZ_JBGXBU010000001.1"/>
</dbReference>
<dbReference type="EMBL" id="JBGXBU010000001">
    <property type="protein sequence ID" value="MFM4892084.1"/>
    <property type="molecule type" value="Genomic_DNA"/>
</dbReference>
<evidence type="ECO:0008006" key="4">
    <source>
        <dbReference type="Google" id="ProtNLM"/>
    </source>
</evidence>
<name>A0ABW9GLR1_9GAMM</name>
<evidence type="ECO:0000313" key="3">
    <source>
        <dbReference type="Proteomes" id="UP001630969"/>
    </source>
</evidence>
<proteinExistence type="predicted"/>
<gene>
    <name evidence="2" type="ORF">ACEUDJ_04215</name>
</gene>
<sequence>MRRMPMLLLLCLPLAGCSTPFERLWAGVAECQFDGLSLDADTLKPGHPDLAGFTPYKVNNGFAWYRTRTQLGELPISGFLIPTSTFEVHALFIDAPIANARQLLLERYGDDFSDEARHQAGEAPLLLRDPNNPKRSILDCTRDDGSEQETPEAYEGEE</sequence>
<organism evidence="2 3">
    <name type="scientific">Aeromonas bivalvium</name>
    <dbReference type="NCBI Taxonomy" id="440079"/>
    <lineage>
        <taxon>Bacteria</taxon>
        <taxon>Pseudomonadati</taxon>
        <taxon>Pseudomonadota</taxon>
        <taxon>Gammaproteobacteria</taxon>
        <taxon>Aeromonadales</taxon>
        <taxon>Aeromonadaceae</taxon>
        <taxon>Aeromonas</taxon>
    </lineage>
</organism>
<evidence type="ECO:0000256" key="1">
    <source>
        <dbReference type="SAM" id="MobiDB-lite"/>
    </source>
</evidence>
<feature type="region of interest" description="Disordered" evidence="1">
    <location>
        <begin position="120"/>
        <end position="158"/>
    </location>
</feature>
<evidence type="ECO:0000313" key="2">
    <source>
        <dbReference type="EMBL" id="MFM4892084.1"/>
    </source>
</evidence>
<feature type="compositionally biased region" description="Acidic residues" evidence="1">
    <location>
        <begin position="146"/>
        <end position="158"/>
    </location>
</feature>
<protein>
    <recommendedName>
        <fullName evidence="4">Lipoprotein</fullName>
    </recommendedName>
</protein>
<keyword evidence="3" id="KW-1185">Reference proteome</keyword>
<comment type="caution">
    <text evidence="2">The sequence shown here is derived from an EMBL/GenBank/DDBJ whole genome shotgun (WGS) entry which is preliminary data.</text>
</comment>
<dbReference type="Proteomes" id="UP001630969">
    <property type="component" value="Unassembled WGS sequence"/>
</dbReference>
<feature type="compositionally biased region" description="Basic and acidic residues" evidence="1">
    <location>
        <begin position="136"/>
        <end position="145"/>
    </location>
</feature>